<dbReference type="InterPro" id="IPR036249">
    <property type="entry name" value="Thioredoxin-like_sf"/>
</dbReference>
<dbReference type="CDD" id="cd00340">
    <property type="entry name" value="GSH_Peroxidase"/>
    <property type="match status" value="1"/>
</dbReference>
<dbReference type="SUPFAM" id="SSF52833">
    <property type="entry name" value="Thioredoxin-like"/>
    <property type="match status" value="1"/>
</dbReference>
<dbReference type="EMBL" id="JAVRIC010000005">
    <property type="protein sequence ID" value="MDT0496794.1"/>
    <property type="molecule type" value="Genomic_DNA"/>
</dbReference>
<evidence type="ECO:0000256" key="2">
    <source>
        <dbReference type="ARBA" id="ARBA00022559"/>
    </source>
</evidence>
<accession>A0ABU2WHS3</accession>
<dbReference type="InterPro" id="IPR000889">
    <property type="entry name" value="Glutathione_peroxidase"/>
</dbReference>
<evidence type="ECO:0000313" key="6">
    <source>
        <dbReference type="EMBL" id="MDT0496794.1"/>
    </source>
</evidence>
<dbReference type="InterPro" id="IPR029760">
    <property type="entry name" value="GPX_CS"/>
</dbReference>
<reference evidence="6 7" key="1">
    <citation type="submission" date="2023-09" db="EMBL/GenBank/DDBJ databases">
        <authorList>
            <person name="Rey-Velasco X."/>
        </authorList>
    </citation>
    <scope>NUCLEOTIDE SEQUENCE [LARGE SCALE GENOMIC DNA]</scope>
    <source>
        <strain evidence="6 7">W345</strain>
    </source>
</reference>
<dbReference type="GO" id="GO:0004601">
    <property type="term" value="F:peroxidase activity"/>
    <property type="evidence" value="ECO:0007669"/>
    <property type="project" value="UniProtKB-KW"/>
</dbReference>
<gene>
    <name evidence="6" type="ORF">RM530_05375</name>
</gene>
<dbReference type="PANTHER" id="PTHR11592:SF78">
    <property type="entry name" value="GLUTATHIONE PEROXIDASE"/>
    <property type="match status" value="1"/>
</dbReference>
<keyword evidence="2 4" id="KW-0575">Peroxidase</keyword>
<dbReference type="PROSITE" id="PS51355">
    <property type="entry name" value="GLUTATHIONE_PEROXID_3"/>
    <property type="match status" value="1"/>
</dbReference>
<comment type="similarity">
    <text evidence="1 4">Belongs to the glutathione peroxidase family.</text>
</comment>
<evidence type="ECO:0000259" key="5">
    <source>
        <dbReference type="PROSITE" id="PS51352"/>
    </source>
</evidence>
<dbReference type="PIRSF" id="PIRSF000303">
    <property type="entry name" value="Glutathion_perox"/>
    <property type="match status" value="1"/>
</dbReference>
<sequence>MSIHQFQALSIDGEPVSMEQFAGKVLLIVNVASECGLTPQYEKLEDLQRKYEDRGFRVLGFPCNQFGSQEPGSDAEIQQFCSLNYGVSFPMFSKVAVNGEDAHPLFAYLRQSTAESVNGSGPSAEMLDKHLEKSHPDLMEGSNIRWNFTKFLIDSEGKVVKRFEPTVEPDALTDEIEALLG</sequence>
<keyword evidence="3 4" id="KW-0560">Oxidoreductase</keyword>
<evidence type="ECO:0000256" key="3">
    <source>
        <dbReference type="ARBA" id="ARBA00023002"/>
    </source>
</evidence>
<dbReference type="PRINTS" id="PR01011">
    <property type="entry name" value="GLUTPROXDASE"/>
</dbReference>
<dbReference type="PROSITE" id="PS51352">
    <property type="entry name" value="THIOREDOXIN_2"/>
    <property type="match status" value="1"/>
</dbReference>
<dbReference type="InterPro" id="IPR029759">
    <property type="entry name" value="GPX_AS"/>
</dbReference>
<dbReference type="PANTHER" id="PTHR11592">
    <property type="entry name" value="GLUTATHIONE PEROXIDASE"/>
    <property type="match status" value="1"/>
</dbReference>
<name>A0ABU2WHS3_9GAMM</name>
<feature type="domain" description="Thioredoxin" evidence="5">
    <location>
        <begin position="1"/>
        <end position="181"/>
    </location>
</feature>
<dbReference type="PROSITE" id="PS00763">
    <property type="entry name" value="GLUTATHIONE_PEROXID_2"/>
    <property type="match status" value="1"/>
</dbReference>
<organism evidence="6 7">
    <name type="scientific">Banduia mediterranea</name>
    <dbReference type="NCBI Taxonomy" id="3075609"/>
    <lineage>
        <taxon>Bacteria</taxon>
        <taxon>Pseudomonadati</taxon>
        <taxon>Pseudomonadota</taxon>
        <taxon>Gammaproteobacteria</taxon>
        <taxon>Nevskiales</taxon>
        <taxon>Algiphilaceae</taxon>
        <taxon>Banduia</taxon>
    </lineage>
</organism>
<keyword evidence="7" id="KW-1185">Reference proteome</keyword>
<dbReference type="Pfam" id="PF00255">
    <property type="entry name" value="GSHPx"/>
    <property type="match status" value="1"/>
</dbReference>
<comment type="caution">
    <text evidence="6">The sequence shown here is derived from an EMBL/GenBank/DDBJ whole genome shotgun (WGS) entry which is preliminary data.</text>
</comment>
<evidence type="ECO:0000256" key="1">
    <source>
        <dbReference type="ARBA" id="ARBA00006926"/>
    </source>
</evidence>
<dbReference type="Proteomes" id="UP001254608">
    <property type="component" value="Unassembled WGS sequence"/>
</dbReference>
<dbReference type="PROSITE" id="PS00460">
    <property type="entry name" value="GLUTATHIONE_PEROXID_1"/>
    <property type="match status" value="1"/>
</dbReference>
<dbReference type="InterPro" id="IPR013766">
    <property type="entry name" value="Thioredoxin_domain"/>
</dbReference>
<proteinExistence type="inferred from homology"/>
<evidence type="ECO:0000256" key="4">
    <source>
        <dbReference type="RuleBase" id="RU000499"/>
    </source>
</evidence>
<dbReference type="Gene3D" id="3.40.30.10">
    <property type="entry name" value="Glutaredoxin"/>
    <property type="match status" value="1"/>
</dbReference>
<dbReference type="RefSeq" id="WP_311364186.1">
    <property type="nucleotide sequence ID" value="NZ_JAVRIC010000005.1"/>
</dbReference>
<evidence type="ECO:0000313" key="7">
    <source>
        <dbReference type="Proteomes" id="UP001254608"/>
    </source>
</evidence>
<protein>
    <recommendedName>
        <fullName evidence="4">Glutathione peroxidase</fullName>
    </recommendedName>
</protein>